<dbReference type="SUPFAM" id="SSF55469">
    <property type="entry name" value="FMN-dependent nitroreductase-like"/>
    <property type="match status" value="1"/>
</dbReference>
<dbReference type="AlphaFoldDB" id="A0A1I0DR12"/>
<evidence type="ECO:0000256" key="1">
    <source>
        <dbReference type="ARBA" id="ARBA00008366"/>
    </source>
</evidence>
<name>A0A1I0DR12_9FIRM</name>
<keyword evidence="3 5" id="KW-0288">FMN</keyword>
<dbReference type="Pfam" id="PF00881">
    <property type="entry name" value="Nitroreductase"/>
    <property type="match status" value="1"/>
</dbReference>
<keyword evidence="4 5" id="KW-0560">Oxidoreductase</keyword>
<gene>
    <name evidence="7" type="ORF">SAMN05660297_02138</name>
</gene>
<keyword evidence="5" id="KW-0521">NADP</keyword>
<dbReference type="InterPro" id="IPR029479">
    <property type="entry name" value="Nitroreductase"/>
</dbReference>
<evidence type="ECO:0000259" key="6">
    <source>
        <dbReference type="Pfam" id="PF00881"/>
    </source>
</evidence>
<dbReference type="STRING" id="426128.SAMN05660297_02138"/>
<protein>
    <recommendedName>
        <fullName evidence="6">Nitroreductase domain-containing protein</fullName>
    </recommendedName>
</protein>
<reference evidence="7 8" key="1">
    <citation type="submission" date="2016-10" db="EMBL/GenBank/DDBJ databases">
        <authorList>
            <person name="de Groot N.N."/>
        </authorList>
    </citation>
    <scope>NUCLEOTIDE SEQUENCE [LARGE SCALE GENOMIC DNA]</scope>
    <source>
        <strain evidence="7 8">DSM 18979</strain>
    </source>
</reference>
<dbReference type="GO" id="GO:0016491">
    <property type="term" value="F:oxidoreductase activity"/>
    <property type="evidence" value="ECO:0007669"/>
    <property type="project" value="UniProtKB-UniRule"/>
</dbReference>
<dbReference type="InterPro" id="IPR016446">
    <property type="entry name" value="Flavin_OxRdtase_Frp"/>
</dbReference>
<evidence type="ECO:0000256" key="2">
    <source>
        <dbReference type="ARBA" id="ARBA00022630"/>
    </source>
</evidence>
<evidence type="ECO:0000313" key="7">
    <source>
        <dbReference type="EMBL" id="SET34865.1"/>
    </source>
</evidence>
<evidence type="ECO:0000313" key="8">
    <source>
        <dbReference type="Proteomes" id="UP000199568"/>
    </source>
</evidence>
<keyword evidence="8" id="KW-1185">Reference proteome</keyword>
<dbReference type="CDD" id="cd02146">
    <property type="entry name" value="NfsA-like"/>
    <property type="match status" value="1"/>
</dbReference>
<dbReference type="Gene3D" id="3.40.109.10">
    <property type="entry name" value="NADH Oxidase"/>
    <property type="match status" value="1"/>
</dbReference>
<sequence length="252" mass="29173">MNQIDDMIERQLQHRTIREFKDMKIPKEIFHTLMEIARRTATSNGMQSYSIIRITDSVIKKEIAEICNQEYVARAPELLVFIVDQFRNNHITKEKGSTTENASDMDRFFQGFTDACLAAQNVVNGAEAMDLGAVYLGSILNDSAQICEILNLPKLTFPVVGLGIGYPNQNPQLKPRFENRLRVFENSYRIFDNYLKEIKDYDEEMTTYYDLRNANKRVDSFSDQVVAKLTTSMPNRQEMLRVIRQQGFEVDC</sequence>
<proteinExistence type="inferred from homology"/>
<dbReference type="InterPro" id="IPR000415">
    <property type="entry name" value="Nitroreductase-like"/>
</dbReference>
<dbReference type="EMBL" id="FOHU01000008">
    <property type="protein sequence ID" value="SET34865.1"/>
    <property type="molecule type" value="Genomic_DNA"/>
</dbReference>
<feature type="domain" description="Nitroreductase" evidence="6">
    <location>
        <begin position="13"/>
        <end position="166"/>
    </location>
</feature>
<dbReference type="Proteomes" id="UP000199568">
    <property type="component" value="Unassembled WGS sequence"/>
</dbReference>
<evidence type="ECO:0000256" key="5">
    <source>
        <dbReference type="PIRNR" id="PIRNR005426"/>
    </source>
</evidence>
<keyword evidence="2 5" id="KW-0285">Flavoprotein</keyword>
<comment type="similarity">
    <text evidence="1 5">Belongs to the flavin oxidoreductase frp family.</text>
</comment>
<accession>A0A1I0DR12</accession>
<evidence type="ECO:0000256" key="4">
    <source>
        <dbReference type="ARBA" id="ARBA00023002"/>
    </source>
</evidence>
<dbReference type="RefSeq" id="WP_244272693.1">
    <property type="nucleotide sequence ID" value="NZ_FOHU01000008.1"/>
</dbReference>
<dbReference type="PIRSF" id="PIRSF005426">
    <property type="entry name" value="Frp"/>
    <property type="match status" value="1"/>
</dbReference>
<evidence type="ECO:0000256" key="3">
    <source>
        <dbReference type="ARBA" id="ARBA00022643"/>
    </source>
</evidence>
<dbReference type="PANTHER" id="PTHR43425">
    <property type="entry name" value="OXYGEN-INSENSITIVE NADPH NITROREDUCTASE"/>
    <property type="match status" value="1"/>
</dbReference>
<dbReference type="PANTHER" id="PTHR43425:SF2">
    <property type="entry name" value="OXYGEN-INSENSITIVE NADPH NITROREDUCTASE"/>
    <property type="match status" value="1"/>
</dbReference>
<organism evidence="7 8">
    <name type="scientific">Natronincola peptidivorans</name>
    <dbReference type="NCBI Taxonomy" id="426128"/>
    <lineage>
        <taxon>Bacteria</taxon>
        <taxon>Bacillati</taxon>
        <taxon>Bacillota</taxon>
        <taxon>Clostridia</taxon>
        <taxon>Peptostreptococcales</taxon>
        <taxon>Natronincolaceae</taxon>
        <taxon>Natronincola</taxon>
    </lineage>
</organism>